<evidence type="ECO:0000256" key="1">
    <source>
        <dbReference type="ARBA" id="ARBA00004141"/>
    </source>
</evidence>
<comment type="subcellular location">
    <subcellularLocation>
        <location evidence="1">Membrane</location>
        <topology evidence="1">Multi-pass membrane protein</topology>
    </subcellularLocation>
</comment>
<dbReference type="GO" id="GO:0005737">
    <property type="term" value="C:cytoplasm"/>
    <property type="evidence" value="ECO:0007669"/>
    <property type="project" value="TreeGrafter"/>
</dbReference>
<feature type="transmembrane region" description="Helical" evidence="5">
    <location>
        <begin position="145"/>
        <end position="166"/>
    </location>
</feature>
<dbReference type="Proteomes" id="UP000198341">
    <property type="component" value="Chromosome 2"/>
</dbReference>
<organism evidence="7 8">
    <name type="scientific">Bathycoccus prasinos</name>
    <dbReference type="NCBI Taxonomy" id="41875"/>
    <lineage>
        <taxon>Eukaryota</taxon>
        <taxon>Viridiplantae</taxon>
        <taxon>Chlorophyta</taxon>
        <taxon>Mamiellophyceae</taxon>
        <taxon>Mamiellales</taxon>
        <taxon>Bathycoccaceae</taxon>
        <taxon>Bathycoccus</taxon>
    </lineage>
</organism>
<dbReference type="STRING" id="41875.K8F0P8"/>
<dbReference type="GeneID" id="19017273"/>
<sequence length="485" mass="54601">MGWLSGGANNNNNNNNNDALLFNPSASYPSIPHINSGVEFGDFKLEKGLQLKVPKVFKVLFTVWFVFSLGVLMVNMDELEMDQSRLVSVYFSAPSLMTLALWLWGINVYLWHEKMKLVPSPLVVFSEKHTKSFANEDAIPHALDASAIFGIAGVMSVATATGAACFSKALKDENEIAASFYIFFFYVLAPLVIFFAPTENGFLFGTARKGLRVTVSRIAAPTAHAISFADFFAADVLCSFAKSLSDVERVFCSAFQGHVLSHAAEGACGDQSWRIPFVLCIPSAIRLFQCIRQRRDTGDELCFWNAVKYFSAFPVIWCSALKYHVDEDDWERLYRPMWFAFAVVNSSFSYYWDLTHDWDLPMVKKLVFPSSSSASSGGGGNNNENNIIAEIESNAENEAFAPYGLRNNRLYKAPAVYYFACATNLMLRVSWTYKLAAHLRKNSRTVFFVSALEIVRRFQWSIFRIEKAYLKAKRSAMNSRENSFI</sequence>
<name>K8F0P8_9CHLO</name>
<evidence type="ECO:0000313" key="8">
    <source>
        <dbReference type="Proteomes" id="UP000198341"/>
    </source>
</evidence>
<dbReference type="InterPro" id="IPR004342">
    <property type="entry name" value="EXS_C"/>
</dbReference>
<dbReference type="AlphaFoldDB" id="K8F0P8"/>
<evidence type="ECO:0000313" key="7">
    <source>
        <dbReference type="EMBL" id="CCO15123.1"/>
    </source>
</evidence>
<evidence type="ECO:0000256" key="4">
    <source>
        <dbReference type="ARBA" id="ARBA00023136"/>
    </source>
</evidence>
<dbReference type="GO" id="GO:0016020">
    <property type="term" value="C:membrane"/>
    <property type="evidence" value="ECO:0007669"/>
    <property type="project" value="UniProtKB-SubCell"/>
</dbReference>
<protein>
    <recommendedName>
        <fullName evidence="6">EXS domain-containing protein</fullName>
    </recommendedName>
</protein>
<gene>
    <name evidence="7" type="ORF">Bathy02g01590</name>
</gene>
<dbReference type="OrthoDB" id="2159384at2759"/>
<dbReference type="EMBL" id="FO082277">
    <property type="protein sequence ID" value="CCO15123.1"/>
    <property type="molecule type" value="Genomic_DNA"/>
</dbReference>
<feature type="transmembrane region" description="Helical" evidence="5">
    <location>
        <begin position="178"/>
        <end position="196"/>
    </location>
</feature>
<dbReference type="RefSeq" id="XP_007514883.1">
    <property type="nucleotide sequence ID" value="XM_007514821.1"/>
</dbReference>
<dbReference type="Pfam" id="PF03124">
    <property type="entry name" value="EXS"/>
    <property type="match status" value="1"/>
</dbReference>
<dbReference type="KEGG" id="bpg:Bathy02g01590"/>
<evidence type="ECO:0000259" key="6">
    <source>
        <dbReference type="PROSITE" id="PS51380"/>
    </source>
</evidence>
<evidence type="ECO:0000256" key="3">
    <source>
        <dbReference type="ARBA" id="ARBA00022989"/>
    </source>
</evidence>
<reference evidence="7 8" key="1">
    <citation type="submission" date="2011-10" db="EMBL/GenBank/DDBJ databases">
        <authorList>
            <person name="Genoscope - CEA"/>
        </authorList>
    </citation>
    <scope>NUCLEOTIDE SEQUENCE [LARGE SCALE GENOMIC DNA]</scope>
    <source>
        <strain evidence="7 8">RCC 1105</strain>
    </source>
</reference>
<proteinExistence type="predicted"/>
<keyword evidence="3 5" id="KW-1133">Transmembrane helix</keyword>
<feature type="transmembrane region" description="Helical" evidence="5">
    <location>
        <begin position="56"/>
        <end position="74"/>
    </location>
</feature>
<keyword evidence="2 5" id="KW-0812">Transmembrane</keyword>
<keyword evidence="4 5" id="KW-0472">Membrane</keyword>
<evidence type="ECO:0000256" key="2">
    <source>
        <dbReference type="ARBA" id="ARBA00022692"/>
    </source>
</evidence>
<feature type="transmembrane region" description="Helical" evidence="5">
    <location>
        <begin position="86"/>
        <end position="111"/>
    </location>
</feature>
<evidence type="ECO:0000256" key="5">
    <source>
        <dbReference type="SAM" id="Phobius"/>
    </source>
</evidence>
<dbReference type="PANTHER" id="PTHR10783:SF46">
    <property type="entry name" value="PROTEIN ERD1 HOMOLOG 2"/>
    <property type="match status" value="1"/>
</dbReference>
<accession>K8F0P8</accession>
<keyword evidence="8" id="KW-1185">Reference proteome</keyword>
<feature type="domain" description="EXS" evidence="6">
    <location>
        <begin position="266"/>
        <end position="485"/>
    </location>
</feature>
<dbReference type="eggNOG" id="KOG1162">
    <property type="taxonomic scope" value="Eukaryota"/>
</dbReference>
<dbReference type="PANTHER" id="PTHR10783">
    <property type="entry name" value="XENOTROPIC AND POLYTROPIC RETROVIRUS RECEPTOR 1-RELATED"/>
    <property type="match status" value="1"/>
</dbReference>
<dbReference type="PROSITE" id="PS51380">
    <property type="entry name" value="EXS"/>
    <property type="match status" value="1"/>
</dbReference>